<accession>A0A117P5J6</accession>
<dbReference type="RefSeq" id="WP_062152698.1">
    <property type="nucleotide sequence ID" value="NZ_KQ947989.1"/>
</dbReference>
<sequence>MFGLISTLAEILSSHWGRLLDGRQLGRDAAVARHLMRVVVALQDLCLRGEQLLVLAAKLLDGEGTPETSAEFAGTLDQQAREVAGLRSLLDESKGLMATIDAQLYLDLAPLVDQKSGLLTRWGRQAALSEFSTTTLFFLPAGDLARLIETGRASAGPDGLDVQRTTYVVAVADSIRNTRSREVRDIRLAAQGVQDRVRAEIASARADLARAKEYCSTLRGATETAVGPEAMARLRRTLLP</sequence>
<dbReference type="OrthoDB" id="3387091at2"/>
<dbReference type="EMBL" id="LMWJ01000015">
    <property type="protein sequence ID" value="KUM73436.1"/>
    <property type="molecule type" value="Genomic_DNA"/>
</dbReference>
<name>A0A117P5J6_9ACTN</name>
<reference evidence="1 2" key="1">
    <citation type="submission" date="2015-10" db="EMBL/GenBank/DDBJ databases">
        <title>Draft genome sequence of Streptomyces curacoi DSM 40107, type strain for the species Streptomyces curacoi.</title>
        <authorList>
            <person name="Ruckert C."/>
            <person name="Winkler A."/>
            <person name="Kalinowski J."/>
            <person name="Kampfer P."/>
            <person name="Glaeser S."/>
        </authorList>
    </citation>
    <scope>NUCLEOTIDE SEQUENCE [LARGE SCALE GENOMIC DNA]</scope>
    <source>
        <strain evidence="1 2">DSM 40107</strain>
    </source>
</reference>
<evidence type="ECO:0000313" key="1">
    <source>
        <dbReference type="EMBL" id="KUM73436.1"/>
    </source>
</evidence>
<gene>
    <name evidence="1" type="ORF">AQI70_21975</name>
</gene>
<dbReference type="Proteomes" id="UP000054024">
    <property type="component" value="Unassembled WGS sequence"/>
</dbReference>
<protein>
    <submittedName>
        <fullName evidence="1">Uncharacterized protein</fullName>
    </submittedName>
</protein>
<evidence type="ECO:0000313" key="2">
    <source>
        <dbReference type="Proteomes" id="UP000054024"/>
    </source>
</evidence>
<organism evidence="1 2">
    <name type="scientific">Streptomyces curacoi</name>
    <dbReference type="NCBI Taxonomy" id="146536"/>
    <lineage>
        <taxon>Bacteria</taxon>
        <taxon>Bacillati</taxon>
        <taxon>Actinomycetota</taxon>
        <taxon>Actinomycetes</taxon>
        <taxon>Kitasatosporales</taxon>
        <taxon>Streptomycetaceae</taxon>
        <taxon>Streptomyces</taxon>
    </lineage>
</organism>
<comment type="caution">
    <text evidence="1">The sequence shown here is derived from an EMBL/GenBank/DDBJ whole genome shotgun (WGS) entry which is preliminary data.</text>
</comment>
<proteinExistence type="predicted"/>
<dbReference type="AlphaFoldDB" id="A0A117P5J6"/>
<keyword evidence="2" id="KW-1185">Reference proteome</keyword>